<dbReference type="PRINTS" id="PR00036">
    <property type="entry name" value="HTHLACI"/>
</dbReference>
<reference evidence="4 5" key="1">
    <citation type="submission" date="2019-04" db="EMBL/GenBank/DDBJ databases">
        <title>Bacillus sediminilitoris sp. nov., isolated from a tidal flat sediment on the East China Sea.</title>
        <authorList>
            <person name="Wei Y."/>
            <person name="Mao H."/>
            <person name="Fang J."/>
        </authorList>
    </citation>
    <scope>NUCLEOTIDE SEQUENCE [LARGE SCALE GENOMIC DNA]</scope>
    <source>
        <strain evidence="4 5">DSL-17</strain>
    </source>
</reference>
<dbReference type="AlphaFoldDB" id="A0A4V3WG62"/>
<evidence type="ECO:0000256" key="1">
    <source>
        <dbReference type="ARBA" id="ARBA00023015"/>
    </source>
</evidence>
<dbReference type="Gene3D" id="3.40.50.2300">
    <property type="match status" value="2"/>
</dbReference>
<dbReference type="Pfam" id="PF00356">
    <property type="entry name" value="LacI"/>
    <property type="match status" value="1"/>
</dbReference>
<sequence length="320" mass="36245">MANIKDIAKMAGVSVTTVSRVLNNHPYVSADKKEAVRKAIELCKYQPNINAVHLSIGKTYLIGVVIPFSNHPYFGLLLEGIANEALKSNYKLVLFQTNYEELREAEALAMLKDKQIDALIICSRICEWDMIDEYLSYGRIILCEDVRGENVSATFIDHYKTFTKALTYLYDKGHKKIGYCIGRQTGTNSKQRELAYHDFMEKWDLPFEPAYIFDECLHVEDGDRVVQQVKKMSDPPSALLVTSDQVAAGIVTCCKVNNISIPEELAIMGFDNQPIAKMMNITTLEIPLVEMGKNLFRQAVEKADISQKEIFVELIERDTV</sequence>
<dbReference type="PROSITE" id="PS50932">
    <property type="entry name" value="HTH_LACI_2"/>
    <property type="match status" value="1"/>
</dbReference>
<organism evidence="4 5">
    <name type="scientific">Metabacillus sediminilitoris</name>
    <dbReference type="NCBI Taxonomy" id="2567941"/>
    <lineage>
        <taxon>Bacteria</taxon>
        <taxon>Bacillati</taxon>
        <taxon>Bacillota</taxon>
        <taxon>Bacilli</taxon>
        <taxon>Bacillales</taxon>
        <taxon>Bacillaceae</taxon>
        <taxon>Metabacillus</taxon>
    </lineage>
</organism>
<dbReference type="CDD" id="cd06286">
    <property type="entry name" value="PBP1_CcpB-like"/>
    <property type="match status" value="1"/>
</dbReference>
<dbReference type="PANTHER" id="PTHR30146:SF105">
    <property type="entry name" value="CATABOLITE CONTROL PROTEIN B"/>
    <property type="match status" value="1"/>
</dbReference>
<dbReference type="GO" id="GO:0003700">
    <property type="term" value="F:DNA-binding transcription factor activity"/>
    <property type="evidence" value="ECO:0007669"/>
    <property type="project" value="TreeGrafter"/>
</dbReference>
<dbReference type="RefSeq" id="WP_136351714.1">
    <property type="nucleotide sequence ID" value="NZ_CP046266.1"/>
</dbReference>
<dbReference type="InterPro" id="IPR001761">
    <property type="entry name" value="Peripla_BP/Lac1_sug-bd_dom"/>
</dbReference>
<dbReference type="SUPFAM" id="SSF47413">
    <property type="entry name" value="lambda repressor-like DNA-binding domains"/>
    <property type="match status" value="1"/>
</dbReference>
<keyword evidence="3" id="KW-0804">Transcription</keyword>
<evidence type="ECO:0000313" key="5">
    <source>
        <dbReference type="Proteomes" id="UP000310334"/>
    </source>
</evidence>
<dbReference type="InterPro" id="IPR000843">
    <property type="entry name" value="HTH_LacI"/>
</dbReference>
<evidence type="ECO:0000256" key="3">
    <source>
        <dbReference type="ARBA" id="ARBA00023163"/>
    </source>
</evidence>
<comment type="caution">
    <text evidence="4">The sequence shown here is derived from an EMBL/GenBank/DDBJ whole genome shotgun (WGS) entry which is preliminary data.</text>
</comment>
<keyword evidence="2 4" id="KW-0238">DNA-binding</keyword>
<evidence type="ECO:0000313" key="4">
    <source>
        <dbReference type="EMBL" id="THF82417.1"/>
    </source>
</evidence>
<dbReference type="Pfam" id="PF00532">
    <property type="entry name" value="Peripla_BP_1"/>
    <property type="match status" value="1"/>
</dbReference>
<protein>
    <submittedName>
        <fullName evidence="4">LacI family DNA-binding transcriptional regulator</fullName>
    </submittedName>
</protein>
<dbReference type="PANTHER" id="PTHR30146">
    <property type="entry name" value="LACI-RELATED TRANSCRIPTIONAL REPRESSOR"/>
    <property type="match status" value="1"/>
</dbReference>
<keyword evidence="1" id="KW-0805">Transcription regulation</keyword>
<dbReference type="PROSITE" id="PS00356">
    <property type="entry name" value="HTH_LACI_1"/>
    <property type="match status" value="1"/>
</dbReference>
<dbReference type="InterPro" id="IPR010982">
    <property type="entry name" value="Lambda_DNA-bd_dom_sf"/>
</dbReference>
<dbReference type="EMBL" id="SSNT01000002">
    <property type="protein sequence ID" value="THF82417.1"/>
    <property type="molecule type" value="Genomic_DNA"/>
</dbReference>
<accession>A0A4V3WG62</accession>
<dbReference type="SMART" id="SM00354">
    <property type="entry name" value="HTH_LACI"/>
    <property type="match status" value="1"/>
</dbReference>
<dbReference type="GO" id="GO:0000976">
    <property type="term" value="F:transcription cis-regulatory region binding"/>
    <property type="evidence" value="ECO:0007669"/>
    <property type="project" value="TreeGrafter"/>
</dbReference>
<dbReference type="CDD" id="cd01392">
    <property type="entry name" value="HTH_LacI"/>
    <property type="match status" value="1"/>
</dbReference>
<gene>
    <name evidence="4" type="ORF">E6W99_03020</name>
</gene>
<dbReference type="Proteomes" id="UP000310334">
    <property type="component" value="Unassembled WGS sequence"/>
</dbReference>
<keyword evidence="5" id="KW-1185">Reference proteome</keyword>
<dbReference type="InterPro" id="IPR028082">
    <property type="entry name" value="Peripla_BP_I"/>
</dbReference>
<dbReference type="OrthoDB" id="9798934at2"/>
<proteinExistence type="predicted"/>
<dbReference type="SUPFAM" id="SSF53822">
    <property type="entry name" value="Periplasmic binding protein-like I"/>
    <property type="match status" value="1"/>
</dbReference>
<dbReference type="Gene3D" id="1.10.260.40">
    <property type="entry name" value="lambda repressor-like DNA-binding domains"/>
    <property type="match status" value="1"/>
</dbReference>
<name>A0A4V3WG62_9BACI</name>
<evidence type="ECO:0000256" key="2">
    <source>
        <dbReference type="ARBA" id="ARBA00023125"/>
    </source>
</evidence>